<keyword evidence="2" id="KW-0547">Nucleotide-binding</keyword>
<evidence type="ECO:0000256" key="2">
    <source>
        <dbReference type="PIRSR" id="PIRSR640198-2"/>
    </source>
</evidence>
<dbReference type="SUPFAM" id="SSF140931">
    <property type="entry name" value="Fic-like"/>
    <property type="match status" value="1"/>
</dbReference>
<dbReference type="PANTHER" id="PTHR13504">
    <property type="entry name" value="FIDO DOMAIN-CONTAINING PROTEIN DDB_G0283145"/>
    <property type="match status" value="1"/>
</dbReference>
<evidence type="ECO:0000313" key="5">
    <source>
        <dbReference type="Proteomes" id="UP000199493"/>
    </source>
</evidence>
<dbReference type="EMBL" id="FODB01000043">
    <property type="protein sequence ID" value="SEO08066.1"/>
    <property type="molecule type" value="Genomic_DNA"/>
</dbReference>
<reference evidence="4 5" key="1">
    <citation type="submission" date="2016-10" db="EMBL/GenBank/DDBJ databases">
        <authorList>
            <person name="de Groot N.N."/>
        </authorList>
    </citation>
    <scope>NUCLEOTIDE SEQUENCE [LARGE SCALE GENOMIC DNA]</scope>
    <source>
        <strain evidence="4 5">558</strain>
    </source>
</reference>
<dbReference type="InterPro" id="IPR003812">
    <property type="entry name" value="Fido"/>
</dbReference>
<dbReference type="AlphaFoldDB" id="A0A1H8LT75"/>
<dbReference type="GO" id="GO:0005524">
    <property type="term" value="F:ATP binding"/>
    <property type="evidence" value="ECO:0007669"/>
    <property type="project" value="UniProtKB-KW"/>
</dbReference>
<feature type="domain" description="Fido" evidence="3">
    <location>
        <begin position="186"/>
        <end position="341"/>
    </location>
</feature>
<dbReference type="RefSeq" id="WP_062374378.1">
    <property type="nucleotide sequence ID" value="NZ_FODB01000043.1"/>
</dbReference>
<name>A0A1H8LT75_9GAMM</name>
<feature type="binding site" evidence="2">
    <location>
        <begin position="283"/>
        <end position="290"/>
    </location>
    <ligand>
        <name>ATP</name>
        <dbReference type="ChEBI" id="CHEBI:30616"/>
    </ligand>
</feature>
<evidence type="ECO:0000313" key="4">
    <source>
        <dbReference type="EMBL" id="SEO08066.1"/>
    </source>
</evidence>
<gene>
    <name evidence="4" type="ORF">SAMN04490369_10435</name>
</gene>
<dbReference type="InterPro" id="IPR040198">
    <property type="entry name" value="Fido_containing"/>
</dbReference>
<dbReference type="Pfam" id="PF02661">
    <property type="entry name" value="Fic"/>
    <property type="match status" value="1"/>
</dbReference>
<sequence length="453" mass="51787">MKVPVSPPSQEKLLELLKSGDVAKMALLFGQAVGPTDSKGRYLHWDKLRHLAMPKGYDAELYWLAMRNAREKISRDLSFKDKQGAPFRFCIPDTVMRDILWISENATGAIKADSKISDPHTKQTYLINSLIEEAINSSQLEGASTTRQVAKDMLRSGRKPKDHSEKMILNNYNAMRFIREYKEETLTKSMICELHKIVTEDTLPTEDADKAGVFRGPDEDIRVYSLDDKLLHTPPSYQELDDRIQQLCDFVNAENENEASFIPPVIKAIVVHFMIGYDHPFVDGNGRTARALFYWVMAKEGYWLMEYISISRVLKQAPAQYMAAYLHTETDGNDVTYFIIHQLEVIKKSIADLHRYLTDKAGEYREAEKILKKSKLNGLLNHRQLGLLKNALDNPGMEYTIKSHQNSHGIAYQTARTDLLALSDKYHLLKKYKVGKKDVFIAPANMLNLIKND</sequence>
<accession>A0A1H8LT75</accession>
<dbReference type="Gene3D" id="1.10.3290.10">
    <property type="entry name" value="Fido-like domain"/>
    <property type="match status" value="1"/>
</dbReference>
<dbReference type="PANTHER" id="PTHR13504:SF38">
    <property type="entry name" value="FIDO DOMAIN-CONTAINING PROTEIN"/>
    <property type="match status" value="1"/>
</dbReference>
<dbReference type="PROSITE" id="PS51459">
    <property type="entry name" value="FIDO"/>
    <property type="match status" value="1"/>
</dbReference>
<protein>
    <submittedName>
        <fullName evidence="4">Fic family protein</fullName>
    </submittedName>
</protein>
<feature type="active site" evidence="1">
    <location>
        <position position="279"/>
    </location>
</feature>
<organism evidence="4 5">
    <name type="scientific">Vreelandella aquamarina</name>
    <dbReference type="NCBI Taxonomy" id="77097"/>
    <lineage>
        <taxon>Bacteria</taxon>
        <taxon>Pseudomonadati</taxon>
        <taxon>Pseudomonadota</taxon>
        <taxon>Gammaproteobacteria</taxon>
        <taxon>Oceanospirillales</taxon>
        <taxon>Halomonadaceae</taxon>
        <taxon>Vreelandella</taxon>
    </lineage>
</organism>
<evidence type="ECO:0000259" key="3">
    <source>
        <dbReference type="PROSITE" id="PS51459"/>
    </source>
</evidence>
<dbReference type="InterPro" id="IPR036597">
    <property type="entry name" value="Fido-like_dom_sf"/>
</dbReference>
<proteinExistence type="predicted"/>
<dbReference type="STRING" id="77097.SAMN04490369_10435"/>
<evidence type="ECO:0000256" key="1">
    <source>
        <dbReference type="PIRSR" id="PIRSR640198-1"/>
    </source>
</evidence>
<dbReference type="Proteomes" id="UP000199493">
    <property type="component" value="Unassembled WGS sequence"/>
</dbReference>
<keyword evidence="2" id="KW-0067">ATP-binding</keyword>